<dbReference type="EMBL" id="JAQNDK010000006">
    <property type="protein sequence ID" value="MDC0684937.1"/>
    <property type="molecule type" value="Genomic_DNA"/>
</dbReference>
<accession>A0ABT5CII7</accession>
<dbReference type="SUPFAM" id="SSF55931">
    <property type="entry name" value="Glutamine synthetase/guanido kinase"/>
    <property type="match status" value="1"/>
</dbReference>
<gene>
    <name evidence="1" type="ORF">POL72_44895</name>
</gene>
<proteinExistence type="predicted"/>
<organism evidence="1 2">
    <name type="scientific">Sorangium atrum</name>
    <dbReference type="NCBI Taxonomy" id="2995308"/>
    <lineage>
        <taxon>Bacteria</taxon>
        <taxon>Pseudomonadati</taxon>
        <taxon>Myxococcota</taxon>
        <taxon>Polyangia</taxon>
        <taxon>Polyangiales</taxon>
        <taxon>Polyangiaceae</taxon>
        <taxon>Sorangium</taxon>
    </lineage>
</organism>
<comment type="caution">
    <text evidence="1">The sequence shown here is derived from an EMBL/GenBank/DDBJ whole genome shotgun (WGS) entry which is preliminary data.</text>
</comment>
<dbReference type="Gene3D" id="3.30.590.20">
    <property type="match status" value="1"/>
</dbReference>
<dbReference type="Pfam" id="PF04107">
    <property type="entry name" value="GCS2"/>
    <property type="match status" value="1"/>
</dbReference>
<evidence type="ECO:0000313" key="2">
    <source>
        <dbReference type="Proteomes" id="UP001217485"/>
    </source>
</evidence>
<keyword evidence="2" id="KW-1185">Reference proteome</keyword>
<reference evidence="1 2" key="1">
    <citation type="submission" date="2023-01" db="EMBL/GenBank/DDBJ databases">
        <title>Minimal conservation of predation-associated metabolite biosynthetic gene clusters underscores biosynthetic potential of Myxococcota including descriptions for ten novel species: Archangium lansinium sp. nov., Myxococcus landrumus sp. nov., Nannocystis bai.</title>
        <authorList>
            <person name="Ahearne A."/>
            <person name="Stevens C."/>
            <person name="Dowd S."/>
        </authorList>
    </citation>
    <scope>NUCLEOTIDE SEQUENCE [LARGE SCALE GENOMIC DNA]</scope>
    <source>
        <strain evidence="1 2">WIWO2</strain>
    </source>
</reference>
<dbReference type="InterPro" id="IPR006336">
    <property type="entry name" value="GCS2"/>
</dbReference>
<name>A0ABT5CII7_9BACT</name>
<dbReference type="PANTHER" id="PTHR36510:SF3">
    <property type="entry name" value="CONSERVED PROTEIN"/>
    <property type="match status" value="1"/>
</dbReference>
<dbReference type="InterPro" id="IPR014746">
    <property type="entry name" value="Gln_synth/guanido_kin_cat_dom"/>
</dbReference>
<protein>
    <recommendedName>
        <fullName evidence="3">Glutamate--cysteine ligase</fullName>
    </recommendedName>
</protein>
<dbReference type="RefSeq" id="WP_272103059.1">
    <property type="nucleotide sequence ID" value="NZ_JAQNDK010000006.1"/>
</dbReference>
<dbReference type="InterPro" id="IPR050141">
    <property type="entry name" value="GCL_type2/YbdK_subfam"/>
</dbReference>
<sequence length="501" mass="54481">MGIEIQQDHFKTVDYRLFKTRLQQNLAALEMVLARPGFGHGEATIGTELEMFLVDREARPVPIGAEIARAAASPMITPEMGAFDIELSTQPVPLAGRPLSALREQMRATVEAIRERAAARGARVVPVSILPTFQRRDFSPATITNLPRYRALAAGLSRLRKAPFHIRIDGAEPLELTSDDPAMEAANTAFQIHLRATPDAFARLFNAAMMMTAPALAAACNSPTFLGHRLWHETRVAVFKQAGDDRPPAPGADWKMPARIGFGTGWVRDGAAELFMESVALHEPILPVCGDEDVVGCARDGGIPQLHELRLHHGTVWNWNRPVYDPDGDGHLRIELRALPSGPTLDDMLANGSFLLGGILALAPSIGELLPSFPFELAVRNFYHAAHYGLDAELIWPAVPGAAPRCVRARDLLLSLLPRVEEGLVTAGVDGDEARHYLGLFEARVAKGITGATWQLRALSALEMGSASREEALRKMLERYMAEVDSGAPVHAWGTPRAGAT</sequence>
<dbReference type="PANTHER" id="PTHR36510">
    <property type="entry name" value="GLUTAMATE--CYSTEINE LIGASE 2-RELATED"/>
    <property type="match status" value="1"/>
</dbReference>
<evidence type="ECO:0000313" key="1">
    <source>
        <dbReference type="EMBL" id="MDC0684937.1"/>
    </source>
</evidence>
<evidence type="ECO:0008006" key="3">
    <source>
        <dbReference type="Google" id="ProtNLM"/>
    </source>
</evidence>
<dbReference type="Proteomes" id="UP001217485">
    <property type="component" value="Unassembled WGS sequence"/>
</dbReference>